<keyword evidence="12" id="KW-1185">Reference proteome</keyword>
<dbReference type="Pfam" id="PF02397">
    <property type="entry name" value="Bac_transf"/>
    <property type="match status" value="1"/>
</dbReference>
<gene>
    <name evidence="11" type="ORF">SAMN05444273_105373</name>
</gene>
<dbReference type="AlphaFoldDB" id="A0A1M5B9Q4"/>
<keyword evidence="7 9" id="KW-0472">Membrane</keyword>
<sequence length="228" mass="25979">MDARLTTEFDKARALGPRKPVAVKTRPDSYRVSWKRVLDVGLVLLTAPISVPLIMLGMILARLDGGPAFYTQPRVGYGGRVFRMFKLRTMRVNAEQHLSEILMRDPQAAVEWQQSQKLRRDPRITFAGRFLRKTSLDELPQLWNVILGEMSLVGPRPILQEQVILYPGSAYFRLRPGLTGPWQVFGRNDESFYARAKYDAMYEREIGLVSDLSLIGRTFGVVLWGTGH</sequence>
<evidence type="ECO:0000259" key="10">
    <source>
        <dbReference type="Pfam" id="PF02397"/>
    </source>
</evidence>
<dbReference type="GO" id="GO:0016780">
    <property type="term" value="F:phosphotransferase activity, for other substituted phosphate groups"/>
    <property type="evidence" value="ECO:0007669"/>
    <property type="project" value="TreeGrafter"/>
</dbReference>
<comment type="similarity">
    <text evidence="2">Belongs to the bacterial sugar transferase family.</text>
</comment>
<dbReference type="GO" id="GO:0000271">
    <property type="term" value="P:polysaccharide biosynthetic process"/>
    <property type="evidence" value="ECO:0007669"/>
    <property type="project" value="UniProtKB-KW"/>
</dbReference>
<comment type="subcellular location">
    <subcellularLocation>
        <location evidence="1">Cell membrane</location>
    </subcellularLocation>
</comment>
<feature type="transmembrane region" description="Helical" evidence="9">
    <location>
        <begin position="40"/>
        <end position="61"/>
    </location>
</feature>
<keyword evidence="6 9" id="KW-1133">Transmembrane helix</keyword>
<keyword evidence="4 11" id="KW-0808">Transferase</keyword>
<keyword evidence="3" id="KW-1003">Cell membrane</keyword>
<evidence type="ECO:0000256" key="3">
    <source>
        <dbReference type="ARBA" id="ARBA00022475"/>
    </source>
</evidence>
<dbReference type="PANTHER" id="PTHR30576">
    <property type="entry name" value="COLANIC BIOSYNTHESIS UDP-GLUCOSE LIPID CARRIER TRANSFERASE"/>
    <property type="match status" value="1"/>
</dbReference>
<evidence type="ECO:0000256" key="6">
    <source>
        <dbReference type="ARBA" id="ARBA00022989"/>
    </source>
</evidence>
<dbReference type="OrthoDB" id="9808602at2"/>
<protein>
    <submittedName>
        <fullName evidence="11">Sugar transferase involved in LPS biosynthesis (Colanic, teichoic acid)</fullName>
    </submittedName>
</protein>
<evidence type="ECO:0000256" key="5">
    <source>
        <dbReference type="ARBA" id="ARBA00022692"/>
    </source>
</evidence>
<dbReference type="RefSeq" id="WP_083588657.1">
    <property type="nucleotide sequence ID" value="NZ_FQUV01000005.1"/>
</dbReference>
<reference evidence="12" key="1">
    <citation type="submission" date="2016-11" db="EMBL/GenBank/DDBJ databases">
        <authorList>
            <person name="Varghese N."/>
            <person name="Submissions S."/>
        </authorList>
    </citation>
    <scope>NUCLEOTIDE SEQUENCE [LARGE SCALE GENOMIC DNA]</scope>
    <source>
        <strain evidence="12">DSM 100566</strain>
    </source>
</reference>
<dbReference type="PANTHER" id="PTHR30576:SF4">
    <property type="entry name" value="UNDECAPRENYL-PHOSPHATE GALACTOSE PHOSPHOTRANSFERASE"/>
    <property type="match status" value="1"/>
</dbReference>
<keyword evidence="8" id="KW-0270">Exopolysaccharide synthesis</keyword>
<dbReference type="InterPro" id="IPR003362">
    <property type="entry name" value="Bact_transf"/>
</dbReference>
<evidence type="ECO:0000256" key="1">
    <source>
        <dbReference type="ARBA" id="ARBA00004236"/>
    </source>
</evidence>
<evidence type="ECO:0000256" key="2">
    <source>
        <dbReference type="ARBA" id="ARBA00006464"/>
    </source>
</evidence>
<dbReference type="Proteomes" id="UP000184144">
    <property type="component" value="Unassembled WGS sequence"/>
</dbReference>
<evidence type="ECO:0000256" key="8">
    <source>
        <dbReference type="ARBA" id="ARBA00023169"/>
    </source>
</evidence>
<proteinExistence type="inferred from homology"/>
<dbReference type="STRING" id="1486859.SAMN05444273_105373"/>
<dbReference type="EMBL" id="FQUV01000005">
    <property type="protein sequence ID" value="SHF38902.1"/>
    <property type="molecule type" value="Genomic_DNA"/>
</dbReference>
<name>A0A1M5B9Q4_9RHOB</name>
<feature type="domain" description="Bacterial sugar transferase" evidence="10">
    <location>
        <begin position="35"/>
        <end position="223"/>
    </location>
</feature>
<evidence type="ECO:0000313" key="11">
    <source>
        <dbReference type="EMBL" id="SHF38902.1"/>
    </source>
</evidence>
<keyword evidence="5 9" id="KW-0812">Transmembrane</keyword>
<evidence type="ECO:0000256" key="9">
    <source>
        <dbReference type="SAM" id="Phobius"/>
    </source>
</evidence>
<organism evidence="11 12">
    <name type="scientific">Litoreibacter ascidiaceicola</name>
    <dbReference type="NCBI Taxonomy" id="1486859"/>
    <lineage>
        <taxon>Bacteria</taxon>
        <taxon>Pseudomonadati</taxon>
        <taxon>Pseudomonadota</taxon>
        <taxon>Alphaproteobacteria</taxon>
        <taxon>Rhodobacterales</taxon>
        <taxon>Roseobacteraceae</taxon>
        <taxon>Litoreibacter</taxon>
    </lineage>
</organism>
<accession>A0A1M5B9Q4</accession>
<evidence type="ECO:0000313" key="12">
    <source>
        <dbReference type="Proteomes" id="UP000184144"/>
    </source>
</evidence>
<evidence type="ECO:0000256" key="4">
    <source>
        <dbReference type="ARBA" id="ARBA00022679"/>
    </source>
</evidence>
<dbReference type="GO" id="GO:0005886">
    <property type="term" value="C:plasma membrane"/>
    <property type="evidence" value="ECO:0007669"/>
    <property type="project" value="UniProtKB-SubCell"/>
</dbReference>
<evidence type="ECO:0000256" key="7">
    <source>
        <dbReference type="ARBA" id="ARBA00023136"/>
    </source>
</evidence>